<gene>
    <name evidence="3" type="ORF">F4553_006765</name>
</gene>
<evidence type="ECO:0000313" key="4">
    <source>
        <dbReference type="Proteomes" id="UP000587527"/>
    </source>
</evidence>
<evidence type="ECO:0000256" key="1">
    <source>
        <dbReference type="SAM" id="Phobius"/>
    </source>
</evidence>
<keyword evidence="1" id="KW-0472">Membrane</keyword>
<accession>A0A841C3B4</accession>
<dbReference type="EMBL" id="JACHMN010000003">
    <property type="protein sequence ID" value="MBB5873331.1"/>
    <property type="molecule type" value="Genomic_DNA"/>
</dbReference>
<keyword evidence="1" id="KW-0812">Transmembrane</keyword>
<feature type="transmembrane region" description="Helical" evidence="1">
    <location>
        <begin position="6"/>
        <end position="28"/>
    </location>
</feature>
<keyword evidence="4" id="KW-1185">Reference proteome</keyword>
<evidence type="ECO:0000259" key="2">
    <source>
        <dbReference type="Pfam" id="PF12158"/>
    </source>
</evidence>
<reference evidence="3 4" key="1">
    <citation type="submission" date="2020-08" db="EMBL/GenBank/DDBJ databases">
        <title>Sequencing the genomes of 1000 actinobacteria strains.</title>
        <authorList>
            <person name="Klenk H.-P."/>
        </authorList>
    </citation>
    <scope>NUCLEOTIDE SEQUENCE [LARGE SCALE GENOMIC DNA]</scope>
    <source>
        <strain evidence="3 4">DSM 45362</strain>
    </source>
</reference>
<proteinExistence type="predicted"/>
<name>A0A841C3B4_9ACTN</name>
<dbReference type="Proteomes" id="UP000587527">
    <property type="component" value="Unassembled WGS sequence"/>
</dbReference>
<feature type="domain" description="DUF3592" evidence="2">
    <location>
        <begin position="39"/>
        <end position="113"/>
    </location>
</feature>
<dbReference type="Pfam" id="PF12158">
    <property type="entry name" value="DUF3592"/>
    <property type="match status" value="1"/>
</dbReference>
<evidence type="ECO:0000313" key="3">
    <source>
        <dbReference type="EMBL" id="MBB5873331.1"/>
    </source>
</evidence>
<keyword evidence="1" id="KW-1133">Transmembrane helix</keyword>
<comment type="caution">
    <text evidence="3">The sequence shown here is derived from an EMBL/GenBank/DDBJ whole genome shotgun (WGS) entry which is preliminary data.</text>
</comment>
<protein>
    <recommendedName>
        <fullName evidence="2">DUF3592 domain-containing protein</fullName>
    </recommendedName>
</protein>
<organism evidence="3 4">
    <name type="scientific">Allocatelliglobosispora scoriae</name>
    <dbReference type="NCBI Taxonomy" id="643052"/>
    <lineage>
        <taxon>Bacteria</taxon>
        <taxon>Bacillati</taxon>
        <taxon>Actinomycetota</taxon>
        <taxon>Actinomycetes</taxon>
        <taxon>Micromonosporales</taxon>
        <taxon>Micromonosporaceae</taxon>
        <taxon>Allocatelliglobosispora</taxon>
    </lineage>
</organism>
<dbReference type="AlphaFoldDB" id="A0A841C3B4"/>
<dbReference type="RefSeq" id="WP_184844383.1">
    <property type="nucleotide sequence ID" value="NZ_JACHMN010000003.1"/>
</dbReference>
<feature type="transmembrane region" description="Helical" evidence="1">
    <location>
        <begin position="123"/>
        <end position="141"/>
    </location>
</feature>
<dbReference type="InterPro" id="IPR021994">
    <property type="entry name" value="DUF3592"/>
</dbReference>
<sequence length="144" mass="15331">MATVAGPYWPIAVIAVLAAVLAVARISWLALFLRRAGSAPGVVIEVLTETKRIVGSPGRTSTLYRPVVEYAHPDGRRIRYTEATATGPTRPVEPGQDVTVRFDRQRPERATIGDLTGKQMGGLTAFAVLALLLAAAVVLAGRAR</sequence>